<proteinExistence type="predicted"/>
<evidence type="ECO:0000313" key="3">
    <source>
        <dbReference type="Proteomes" id="UP000027341"/>
    </source>
</evidence>
<accession>A0A066ZPK1</accession>
<dbReference type="Gene3D" id="2.40.10.220">
    <property type="entry name" value="predicted glycosyltransferase like domains"/>
    <property type="match status" value="1"/>
</dbReference>
<dbReference type="Pfam" id="PF07238">
    <property type="entry name" value="PilZ"/>
    <property type="match status" value="1"/>
</dbReference>
<dbReference type="SUPFAM" id="SSF141371">
    <property type="entry name" value="PilZ domain-like"/>
    <property type="match status" value="1"/>
</dbReference>
<organism evidence="2 3">
    <name type="scientific">Hydrogenovibrio marinus</name>
    <dbReference type="NCBI Taxonomy" id="28885"/>
    <lineage>
        <taxon>Bacteria</taxon>
        <taxon>Pseudomonadati</taxon>
        <taxon>Pseudomonadota</taxon>
        <taxon>Gammaproteobacteria</taxon>
        <taxon>Thiotrichales</taxon>
        <taxon>Piscirickettsiaceae</taxon>
        <taxon>Hydrogenovibrio</taxon>
    </lineage>
</organism>
<sequence>MLFNNPSVHTERAARVRGQTVTVDAVLTEISISGVVVISPKRASIGTRVEVFFEIPAKGYFRELSTTGFVEHFHSADNGFLLGIRFEDVPDEIKDYIQDFIDYKERLHQLGKKTHHKPDNS</sequence>
<dbReference type="Proteomes" id="UP000027341">
    <property type="component" value="Unassembled WGS sequence"/>
</dbReference>
<evidence type="ECO:0000259" key="1">
    <source>
        <dbReference type="Pfam" id="PF07238"/>
    </source>
</evidence>
<dbReference type="AlphaFoldDB" id="A0A066ZPK1"/>
<name>A0A066ZPK1_HYDMR</name>
<dbReference type="EMBL" id="JMIU01000001">
    <property type="protein sequence ID" value="KDN95718.1"/>
    <property type="molecule type" value="Genomic_DNA"/>
</dbReference>
<dbReference type="GO" id="GO:0035438">
    <property type="term" value="F:cyclic-di-GMP binding"/>
    <property type="evidence" value="ECO:0007669"/>
    <property type="project" value="InterPro"/>
</dbReference>
<keyword evidence="3" id="KW-1185">Reference proteome</keyword>
<evidence type="ECO:0000313" key="2">
    <source>
        <dbReference type="EMBL" id="KDN95718.1"/>
    </source>
</evidence>
<dbReference type="InterPro" id="IPR009875">
    <property type="entry name" value="PilZ_domain"/>
</dbReference>
<comment type="caution">
    <text evidence="2">The sequence shown here is derived from an EMBL/GenBank/DDBJ whole genome shotgun (WGS) entry which is preliminary data.</text>
</comment>
<feature type="domain" description="PilZ" evidence="1">
    <location>
        <begin position="14"/>
        <end position="101"/>
    </location>
</feature>
<gene>
    <name evidence="2" type="ORF">EI16_05330</name>
</gene>
<protein>
    <recommendedName>
        <fullName evidence="1">PilZ domain-containing protein</fullName>
    </recommendedName>
</protein>
<dbReference type="RefSeq" id="WP_029910377.1">
    <property type="nucleotide sequence ID" value="NZ_AP020335.1"/>
</dbReference>
<reference evidence="2 3" key="1">
    <citation type="submission" date="2014-04" db="EMBL/GenBank/DDBJ databases">
        <title>Draft genome sequence of Hydrogenovibrio marinus MH-110, a model organism for aerobic H2 metabolism.</title>
        <authorList>
            <person name="Cha H.J."/>
            <person name="Jo B.H."/>
            <person name="Hwang B.H."/>
        </authorList>
    </citation>
    <scope>NUCLEOTIDE SEQUENCE [LARGE SCALE GENOMIC DNA]</scope>
    <source>
        <strain evidence="2 3">MH-110</strain>
    </source>
</reference>